<gene>
    <name evidence="2" type="ORF">GYN08_04510</name>
</gene>
<sequence>MQMKSTLVITALLFALAAGQVFSNWNGDHYSILRILFLVVGIASFAVFFMLVMDLTRKDFTKVRGAVLSRNRNQVWVKLDSGKLKSCVIAAEQKPESFAEGRPVELTLGRRSRLVRGIELLNEQA</sequence>
<dbReference type="EMBL" id="JAAFGS010000001">
    <property type="protein sequence ID" value="NGZ74570.1"/>
    <property type="molecule type" value="Genomic_DNA"/>
</dbReference>
<evidence type="ECO:0000256" key="1">
    <source>
        <dbReference type="SAM" id="Phobius"/>
    </source>
</evidence>
<comment type="caution">
    <text evidence="2">The sequence shown here is derived from an EMBL/GenBank/DDBJ whole genome shotgun (WGS) entry which is preliminary data.</text>
</comment>
<keyword evidence="1" id="KW-0472">Membrane</keyword>
<keyword evidence="1" id="KW-1133">Transmembrane helix</keyword>
<evidence type="ECO:0008006" key="4">
    <source>
        <dbReference type="Google" id="ProtNLM"/>
    </source>
</evidence>
<dbReference type="RefSeq" id="WP_166272829.1">
    <property type="nucleotide sequence ID" value="NZ_JAAFGS010000001.1"/>
</dbReference>
<accession>A0ABX0F279</accession>
<evidence type="ECO:0000313" key="2">
    <source>
        <dbReference type="EMBL" id="NGZ74570.1"/>
    </source>
</evidence>
<reference evidence="2 3" key="1">
    <citation type="submission" date="2020-01" db="EMBL/GenBank/DDBJ databases">
        <title>Polyphasic characterisation and genomic insights into a novel alkali tolerant bacterium VR-M41.</title>
        <authorList>
            <person name="Vemuluri V.R."/>
        </authorList>
    </citation>
    <scope>NUCLEOTIDE SEQUENCE [LARGE SCALE GENOMIC DNA]</scope>
    <source>
        <strain evidence="2 3">VR-M41</strain>
    </source>
</reference>
<keyword evidence="1" id="KW-0812">Transmembrane</keyword>
<protein>
    <recommendedName>
        <fullName evidence="4">NfeD-like C-terminal domain-containing protein</fullName>
    </recommendedName>
</protein>
<dbReference type="Proteomes" id="UP000800303">
    <property type="component" value="Unassembled WGS sequence"/>
</dbReference>
<feature type="transmembrane region" description="Helical" evidence="1">
    <location>
        <begin position="33"/>
        <end position="52"/>
    </location>
</feature>
<keyword evidence="3" id="KW-1185">Reference proteome</keyword>
<proteinExistence type="predicted"/>
<evidence type="ECO:0000313" key="3">
    <source>
        <dbReference type="Proteomes" id="UP000800303"/>
    </source>
</evidence>
<organism evidence="2 3">
    <name type="scientific">Saccharibacillus alkalitolerans</name>
    <dbReference type="NCBI Taxonomy" id="2705290"/>
    <lineage>
        <taxon>Bacteria</taxon>
        <taxon>Bacillati</taxon>
        <taxon>Bacillota</taxon>
        <taxon>Bacilli</taxon>
        <taxon>Bacillales</taxon>
        <taxon>Paenibacillaceae</taxon>
        <taxon>Saccharibacillus</taxon>
    </lineage>
</organism>
<name>A0ABX0F279_9BACL</name>